<dbReference type="RefSeq" id="XP_013265067.1">
    <property type="nucleotide sequence ID" value="XM_013409613.1"/>
</dbReference>
<keyword evidence="3" id="KW-0805">Transcription regulation</keyword>
<dbReference type="GO" id="GO:0046872">
    <property type="term" value="F:metal ion binding"/>
    <property type="evidence" value="ECO:0007669"/>
    <property type="project" value="UniProtKB-KW"/>
</dbReference>
<organism evidence="7 8">
    <name type="scientific">Exophiala aquamarina CBS 119918</name>
    <dbReference type="NCBI Taxonomy" id="1182545"/>
    <lineage>
        <taxon>Eukaryota</taxon>
        <taxon>Fungi</taxon>
        <taxon>Dikarya</taxon>
        <taxon>Ascomycota</taxon>
        <taxon>Pezizomycotina</taxon>
        <taxon>Eurotiomycetes</taxon>
        <taxon>Chaetothyriomycetidae</taxon>
        <taxon>Chaetothyriales</taxon>
        <taxon>Herpotrichiellaceae</taxon>
        <taxon>Exophiala</taxon>
    </lineage>
</organism>
<evidence type="ECO:0000256" key="6">
    <source>
        <dbReference type="SAM" id="MobiDB-lite"/>
    </source>
</evidence>
<dbReference type="AlphaFoldDB" id="A0A072PRT4"/>
<dbReference type="HOGENOM" id="CLU_1102785_0_0_1"/>
<dbReference type="InterPro" id="IPR050815">
    <property type="entry name" value="TF_fung"/>
</dbReference>
<dbReference type="EMBL" id="AMGV01000001">
    <property type="protein sequence ID" value="KEF62477.1"/>
    <property type="molecule type" value="Genomic_DNA"/>
</dbReference>
<dbReference type="OrthoDB" id="2943660at2759"/>
<evidence type="ECO:0000313" key="7">
    <source>
        <dbReference type="EMBL" id="KEF62477.1"/>
    </source>
</evidence>
<keyword evidence="2" id="KW-0479">Metal-binding</keyword>
<dbReference type="Proteomes" id="UP000027920">
    <property type="component" value="Unassembled WGS sequence"/>
</dbReference>
<keyword evidence="8" id="KW-1185">Reference proteome</keyword>
<reference evidence="7 8" key="1">
    <citation type="submission" date="2013-03" db="EMBL/GenBank/DDBJ databases">
        <title>The Genome Sequence of Exophiala aquamarina CBS 119918.</title>
        <authorList>
            <consortium name="The Broad Institute Genomics Platform"/>
            <person name="Cuomo C."/>
            <person name="de Hoog S."/>
            <person name="Gorbushina A."/>
            <person name="Walker B."/>
            <person name="Young S.K."/>
            <person name="Zeng Q."/>
            <person name="Gargeya S."/>
            <person name="Fitzgerald M."/>
            <person name="Haas B."/>
            <person name="Abouelleil A."/>
            <person name="Allen A.W."/>
            <person name="Alvarado L."/>
            <person name="Arachchi H.M."/>
            <person name="Berlin A.M."/>
            <person name="Chapman S.B."/>
            <person name="Gainer-Dewar J."/>
            <person name="Goldberg J."/>
            <person name="Griggs A."/>
            <person name="Gujja S."/>
            <person name="Hansen M."/>
            <person name="Howarth C."/>
            <person name="Imamovic A."/>
            <person name="Ireland A."/>
            <person name="Larimer J."/>
            <person name="McCowan C."/>
            <person name="Murphy C."/>
            <person name="Pearson M."/>
            <person name="Poon T.W."/>
            <person name="Priest M."/>
            <person name="Roberts A."/>
            <person name="Saif S."/>
            <person name="Shea T."/>
            <person name="Sisk P."/>
            <person name="Sykes S."/>
            <person name="Wortman J."/>
            <person name="Nusbaum C."/>
            <person name="Birren B."/>
        </authorList>
    </citation>
    <scope>NUCLEOTIDE SEQUENCE [LARGE SCALE GENOMIC DNA]</scope>
    <source>
        <strain evidence="7 8">CBS 119918</strain>
    </source>
</reference>
<evidence type="ECO:0000256" key="2">
    <source>
        <dbReference type="ARBA" id="ARBA00022723"/>
    </source>
</evidence>
<feature type="region of interest" description="Disordered" evidence="6">
    <location>
        <begin position="1"/>
        <end position="24"/>
    </location>
</feature>
<keyword evidence="5" id="KW-0539">Nucleus</keyword>
<dbReference type="GO" id="GO:0005634">
    <property type="term" value="C:nucleus"/>
    <property type="evidence" value="ECO:0007669"/>
    <property type="project" value="UniProtKB-SubCell"/>
</dbReference>
<dbReference type="PANTHER" id="PTHR47338:SF6">
    <property type="entry name" value="ZN(II)2CYS6 TRANSCRIPTION FACTOR (EUROFUNG)"/>
    <property type="match status" value="1"/>
</dbReference>
<dbReference type="PANTHER" id="PTHR47338">
    <property type="entry name" value="ZN(II)2CYS6 TRANSCRIPTION FACTOR (EUROFUNG)-RELATED"/>
    <property type="match status" value="1"/>
</dbReference>
<protein>
    <recommendedName>
        <fullName evidence="9">Transcription factor domain-containing protein</fullName>
    </recommendedName>
</protein>
<keyword evidence="4" id="KW-0804">Transcription</keyword>
<name>A0A072PRT4_9EURO</name>
<evidence type="ECO:0000256" key="4">
    <source>
        <dbReference type="ARBA" id="ARBA00023163"/>
    </source>
</evidence>
<evidence type="ECO:0000256" key="1">
    <source>
        <dbReference type="ARBA" id="ARBA00004123"/>
    </source>
</evidence>
<evidence type="ECO:0000256" key="5">
    <source>
        <dbReference type="ARBA" id="ARBA00023242"/>
    </source>
</evidence>
<sequence>MPNTTPYPSAPPAPPPVNSSLSGTEITSMKDSVTPDLDDGGINFYCLRLIAMWARVTAYLKTIKHGHMEEPWTPNSTYQQIASDMFQLETSYPAAHRFKTVKFYDRFPADLEKHRDYWAPWIFSQIVYHSVRAVANHPFLHLRKTNGRHRLCPPSFLQHATDQAILHSSWVARILQMCVEKELSILDPFIGHLASVAATICLFLQFSRDPELVSAASGHFEGLKAFLNVQATQHLHLRYVVHLPSSKESSEI</sequence>
<evidence type="ECO:0000313" key="8">
    <source>
        <dbReference type="Proteomes" id="UP000027920"/>
    </source>
</evidence>
<comment type="caution">
    <text evidence="7">The sequence shown here is derived from an EMBL/GenBank/DDBJ whole genome shotgun (WGS) entry which is preliminary data.</text>
</comment>
<proteinExistence type="predicted"/>
<comment type="subcellular location">
    <subcellularLocation>
        <location evidence="1">Nucleus</location>
    </subcellularLocation>
</comment>
<dbReference type="GeneID" id="25275401"/>
<feature type="compositionally biased region" description="Pro residues" evidence="6">
    <location>
        <begin position="8"/>
        <end position="17"/>
    </location>
</feature>
<gene>
    <name evidence="7" type="ORF">A1O9_00450</name>
</gene>
<dbReference type="CDD" id="cd12148">
    <property type="entry name" value="fungal_TF_MHR"/>
    <property type="match status" value="1"/>
</dbReference>
<accession>A0A072PRT4</accession>
<dbReference type="GO" id="GO:0000981">
    <property type="term" value="F:DNA-binding transcription factor activity, RNA polymerase II-specific"/>
    <property type="evidence" value="ECO:0007669"/>
    <property type="project" value="InterPro"/>
</dbReference>
<evidence type="ECO:0008006" key="9">
    <source>
        <dbReference type="Google" id="ProtNLM"/>
    </source>
</evidence>
<evidence type="ECO:0000256" key="3">
    <source>
        <dbReference type="ARBA" id="ARBA00023015"/>
    </source>
</evidence>
<dbReference type="VEuPathDB" id="FungiDB:A1O9_00450"/>
<dbReference type="STRING" id="1182545.A0A072PRT4"/>